<dbReference type="PROSITE" id="PS00217">
    <property type="entry name" value="SUGAR_TRANSPORT_2"/>
    <property type="match status" value="1"/>
</dbReference>
<dbReference type="PANTHER" id="PTHR43528:SF1">
    <property type="entry name" value="ALPHA-KETOGLUTARATE PERMEASE"/>
    <property type="match status" value="1"/>
</dbReference>
<evidence type="ECO:0000256" key="5">
    <source>
        <dbReference type="ARBA" id="ARBA00022847"/>
    </source>
</evidence>
<keyword evidence="7 9" id="KW-0472">Membrane</keyword>
<dbReference type="InterPro" id="IPR005828">
    <property type="entry name" value="MFS_sugar_transport-like"/>
</dbReference>
<keyword evidence="3" id="KW-1003">Cell membrane</keyword>
<feature type="region of interest" description="Disordered" evidence="8">
    <location>
        <begin position="1"/>
        <end position="45"/>
    </location>
</feature>
<dbReference type="InterPro" id="IPR005829">
    <property type="entry name" value="Sugar_transporter_CS"/>
</dbReference>
<feature type="transmembrane region" description="Helical" evidence="9">
    <location>
        <begin position="375"/>
        <end position="398"/>
    </location>
</feature>
<evidence type="ECO:0000313" key="11">
    <source>
        <dbReference type="EMBL" id="MBL3690205.1"/>
    </source>
</evidence>
<organism evidence="11 12">
    <name type="scientific">Leucobacter chromiireducens subsp. chromiireducens</name>
    <dbReference type="NCBI Taxonomy" id="660067"/>
    <lineage>
        <taxon>Bacteria</taxon>
        <taxon>Bacillati</taxon>
        <taxon>Actinomycetota</taxon>
        <taxon>Actinomycetes</taxon>
        <taxon>Micrococcales</taxon>
        <taxon>Microbacteriaceae</taxon>
        <taxon>Leucobacter</taxon>
    </lineage>
</organism>
<feature type="transmembrane region" description="Helical" evidence="9">
    <location>
        <begin position="445"/>
        <end position="463"/>
    </location>
</feature>
<feature type="transmembrane region" description="Helical" evidence="9">
    <location>
        <begin position="283"/>
        <end position="306"/>
    </location>
</feature>
<dbReference type="RefSeq" id="WP_202382319.1">
    <property type="nucleotide sequence ID" value="NZ_BAAAMA010000001.1"/>
</dbReference>
<dbReference type="Gene3D" id="1.20.1250.20">
    <property type="entry name" value="MFS general substrate transporter like domains"/>
    <property type="match status" value="2"/>
</dbReference>
<feature type="transmembrane region" description="Helical" evidence="9">
    <location>
        <begin position="349"/>
        <end position="369"/>
    </location>
</feature>
<dbReference type="PANTHER" id="PTHR43528">
    <property type="entry name" value="ALPHA-KETOGLUTARATE PERMEASE"/>
    <property type="match status" value="1"/>
</dbReference>
<dbReference type="InterPro" id="IPR020846">
    <property type="entry name" value="MFS_dom"/>
</dbReference>
<dbReference type="SUPFAM" id="SSF103473">
    <property type="entry name" value="MFS general substrate transporter"/>
    <property type="match status" value="1"/>
</dbReference>
<feature type="transmembrane region" description="Helical" evidence="9">
    <location>
        <begin position="318"/>
        <end position="337"/>
    </location>
</feature>
<name>A0ABS1SQI6_9MICO</name>
<evidence type="ECO:0000256" key="2">
    <source>
        <dbReference type="ARBA" id="ARBA00022448"/>
    </source>
</evidence>
<dbReference type="PROSITE" id="PS50850">
    <property type="entry name" value="MFS"/>
    <property type="match status" value="1"/>
</dbReference>
<feature type="transmembrane region" description="Helical" evidence="9">
    <location>
        <begin position="90"/>
        <end position="114"/>
    </location>
</feature>
<keyword evidence="4 9" id="KW-0812">Transmembrane</keyword>
<gene>
    <name evidence="11" type="ORF">D3226_09560</name>
</gene>
<feature type="transmembrane region" description="Helical" evidence="9">
    <location>
        <begin position="191"/>
        <end position="214"/>
    </location>
</feature>
<dbReference type="Proteomes" id="UP001646141">
    <property type="component" value="Unassembled WGS sequence"/>
</dbReference>
<reference evidence="11 12" key="1">
    <citation type="submission" date="2018-09" db="EMBL/GenBank/DDBJ databases">
        <title>Comparative genomics of Leucobacter spp.</title>
        <authorList>
            <person name="Reis A.C."/>
            <person name="Kolvenbach B.A."/>
            <person name="Corvini P.F.X."/>
            <person name="Nunes O.C."/>
        </authorList>
    </citation>
    <scope>NUCLEOTIDE SEQUENCE [LARGE SCALE GENOMIC DNA]</scope>
    <source>
        <strain evidence="11 12">L-1</strain>
    </source>
</reference>
<evidence type="ECO:0000313" key="12">
    <source>
        <dbReference type="Proteomes" id="UP001646141"/>
    </source>
</evidence>
<protein>
    <submittedName>
        <fullName evidence="11">MFS transporter</fullName>
    </submittedName>
</protein>
<evidence type="ECO:0000256" key="3">
    <source>
        <dbReference type="ARBA" id="ARBA00022475"/>
    </source>
</evidence>
<feature type="transmembrane region" description="Helical" evidence="9">
    <location>
        <begin position="54"/>
        <end position="84"/>
    </location>
</feature>
<dbReference type="EMBL" id="QYAD01000003">
    <property type="protein sequence ID" value="MBL3690205.1"/>
    <property type="molecule type" value="Genomic_DNA"/>
</dbReference>
<evidence type="ECO:0000259" key="10">
    <source>
        <dbReference type="PROSITE" id="PS50850"/>
    </source>
</evidence>
<dbReference type="InterPro" id="IPR051084">
    <property type="entry name" value="H+-coupled_symporters"/>
</dbReference>
<dbReference type="PROSITE" id="PS00216">
    <property type="entry name" value="SUGAR_TRANSPORT_1"/>
    <property type="match status" value="1"/>
</dbReference>
<proteinExistence type="predicted"/>
<feature type="transmembrane region" description="Helical" evidence="9">
    <location>
        <begin position="419"/>
        <end position="439"/>
    </location>
</feature>
<keyword evidence="2" id="KW-0813">Transport</keyword>
<keyword evidence="6 9" id="KW-1133">Transmembrane helix</keyword>
<feature type="domain" description="Major facilitator superfamily (MFS) profile" evidence="10">
    <location>
        <begin position="54"/>
        <end position="467"/>
    </location>
</feature>
<comment type="subcellular location">
    <subcellularLocation>
        <location evidence="1">Cell membrane</location>
        <topology evidence="1">Multi-pass membrane protein</topology>
    </subcellularLocation>
</comment>
<feature type="transmembrane region" description="Helical" evidence="9">
    <location>
        <begin position="150"/>
        <end position="170"/>
    </location>
</feature>
<accession>A0ABS1SQI6</accession>
<dbReference type="InterPro" id="IPR036259">
    <property type="entry name" value="MFS_trans_sf"/>
</dbReference>
<comment type="caution">
    <text evidence="11">The sequence shown here is derived from an EMBL/GenBank/DDBJ whole genome shotgun (WGS) entry which is preliminary data.</text>
</comment>
<evidence type="ECO:0000256" key="6">
    <source>
        <dbReference type="ARBA" id="ARBA00022989"/>
    </source>
</evidence>
<feature type="transmembrane region" description="Helical" evidence="9">
    <location>
        <begin position="226"/>
        <end position="245"/>
    </location>
</feature>
<dbReference type="Pfam" id="PF00083">
    <property type="entry name" value="Sugar_tr"/>
    <property type="match status" value="1"/>
</dbReference>
<keyword evidence="5" id="KW-0769">Symport</keyword>
<evidence type="ECO:0000256" key="4">
    <source>
        <dbReference type="ARBA" id="ARBA00022692"/>
    </source>
</evidence>
<feature type="transmembrane region" description="Helical" evidence="9">
    <location>
        <begin position="126"/>
        <end position="144"/>
    </location>
</feature>
<evidence type="ECO:0000256" key="1">
    <source>
        <dbReference type="ARBA" id="ARBA00004651"/>
    </source>
</evidence>
<keyword evidence="12" id="KW-1185">Reference proteome</keyword>
<evidence type="ECO:0000256" key="8">
    <source>
        <dbReference type="SAM" id="MobiDB-lite"/>
    </source>
</evidence>
<evidence type="ECO:0000256" key="9">
    <source>
        <dbReference type="SAM" id="Phobius"/>
    </source>
</evidence>
<evidence type="ECO:0000256" key="7">
    <source>
        <dbReference type="ARBA" id="ARBA00023136"/>
    </source>
</evidence>
<sequence>MTPQSETQTSAAAGPLGAPPAGSPEAPSTDPVNLPTGPVSVTERRSLTRDRRRVLLAGSVGQFIEFYDFSLYGLSALTLSALFFPTENPALGLLSTFAAFGVAFFIRPLGGLFFGALGDRYGRRPVLYVTLLTIGIATTAIGLLPTYAQIGLWAPVLLVLCRLLQGFSAGGESVGAPAFVFEHAPKDRRGFWLNVTLAATALPSVVGGTLILVLSQSMSAESFEAWGWRVPFLIALPLALFGLWIRSHTEESAAFKQVQLEQQAQQEEHTPIRDAFRENWLQMLQVIMVMGLTAMGFYFLSGYFVAYVQTAGELSREAALLANAAAMLLYALLLPIGGRLSDRFGRKPMLIVGSAAYAILSVPAFLLVTSGSLTLALLGQFIFVVAACIYGGGCYTFFVEIFTTRTRFTSAAVSYNVGYAIFGGTAPFIGTWLVSATGFNASPGVYMAIAAAVVFLVLILTRIPETHPLKRTRTTGVAQ</sequence>